<dbReference type="GeneTree" id="ENSGT00940000153307"/>
<reference evidence="4 5" key="1">
    <citation type="journal article" date="2011" name="Proc. Natl. Acad. Sci. U.S.A.">
        <title>Genetic diversity and population structure of the endangered marsupial Sarcophilus harrisii (Tasmanian devil).</title>
        <authorList>
            <person name="Miller W."/>
            <person name="Hayes V.M."/>
            <person name="Ratan A."/>
            <person name="Petersen D.C."/>
            <person name="Wittekindt N.E."/>
            <person name="Miller J."/>
            <person name="Walenz B."/>
            <person name="Knight J."/>
            <person name="Qi J."/>
            <person name="Zhao F."/>
            <person name="Wang Q."/>
            <person name="Bedoya-Reina O.C."/>
            <person name="Katiyar N."/>
            <person name="Tomsho L.P."/>
            <person name="Kasson L.M."/>
            <person name="Hardie R.A."/>
            <person name="Woodbridge P."/>
            <person name="Tindall E.A."/>
            <person name="Bertelsen M.F."/>
            <person name="Dixon D."/>
            <person name="Pyecroft S."/>
            <person name="Helgen K.M."/>
            <person name="Lesk A.M."/>
            <person name="Pringle T.H."/>
            <person name="Patterson N."/>
            <person name="Zhang Y."/>
            <person name="Kreiss A."/>
            <person name="Woods G.M."/>
            <person name="Jones M.E."/>
            <person name="Schuster S.C."/>
        </authorList>
    </citation>
    <scope>NUCLEOTIDE SEQUENCE [LARGE SCALE GENOMIC DNA]</scope>
</reference>
<dbReference type="FunFam" id="2.60.40.10:FF:000283">
    <property type="entry name" value="Immunoglobulin kappa constant"/>
    <property type="match status" value="1"/>
</dbReference>
<dbReference type="Pfam" id="PF07654">
    <property type="entry name" value="C1-set"/>
    <property type="match status" value="1"/>
</dbReference>
<reference evidence="4" key="3">
    <citation type="submission" date="2025-09" db="UniProtKB">
        <authorList>
            <consortium name="Ensembl"/>
        </authorList>
    </citation>
    <scope>IDENTIFICATION</scope>
</reference>
<dbReference type="PANTHER" id="PTHR19944">
    <property type="entry name" value="MHC CLASS II-RELATED"/>
    <property type="match status" value="1"/>
</dbReference>
<dbReference type="SUPFAM" id="SSF48726">
    <property type="entry name" value="Immunoglobulin"/>
    <property type="match status" value="1"/>
</dbReference>
<evidence type="ECO:0000259" key="3">
    <source>
        <dbReference type="PROSITE" id="PS50835"/>
    </source>
</evidence>
<proteinExistence type="predicted"/>
<dbReference type="InterPro" id="IPR013783">
    <property type="entry name" value="Ig-like_fold"/>
</dbReference>
<keyword evidence="1" id="KW-1015">Disulfide bond</keyword>
<evidence type="ECO:0000313" key="5">
    <source>
        <dbReference type="Proteomes" id="UP000007648"/>
    </source>
</evidence>
<dbReference type="Ensembl" id="ENSSHAT00000041381.1">
    <property type="protein sequence ID" value="ENSSHAP00000027068.1"/>
    <property type="gene ID" value="ENSSHAG00000025745.1"/>
</dbReference>
<dbReference type="PROSITE" id="PS00290">
    <property type="entry name" value="IG_MHC"/>
    <property type="match status" value="1"/>
</dbReference>
<dbReference type="InParanoid" id="A0A7N4NS74"/>
<dbReference type="InterPro" id="IPR036179">
    <property type="entry name" value="Ig-like_dom_sf"/>
</dbReference>
<name>A0A7N4NS74_SARHA</name>
<dbReference type="Proteomes" id="UP000007648">
    <property type="component" value="Unassembled WGS sequence"/>
</dbReference>
<dbReference type="PANTHER" id="PTHR19944:SF98">
    <property type="entry name" value="IG-LIKE DOMAIN-CONTAINING PROTEIN"/>
    <property type="match status" value="1"/>
</dbReference>
<keyword evidence="2" id="KW-0393">Immunoglobulin domain</keyword>
<protein>
    <recommendedName>
        <fullName evidence="3">Ig-like domain-containing protein</fullName>
    </recommendedName>
</protein>
<evidence type="ECO:0000256" key="2">
    <source>
        <dbReference type="ARBA" id="ARBA00023319"/>
    </source>
</evidence>
<dbReference type="FunCoup" id="A0A7N4NS74">
    <property type="interactions" value="341"/>
</dbReference>
<accession>A0A7N4NS74</accession>
<dbReference type="InterPro" id="IPR050160">
    <property type="entry name" value="MHC/Immunoglobulin"/>
</dbReference>
<sequence length="105" mass="11507">QPKASPIISAFAPSKPELDTKKVTLVCLVNGFYPRNLDMAWTKNGSPVTDGVMTSPPVRQSDNKYTASSYLSLSADQWLSDSTYSCKVTHEGQVFQKQLSSTQCT</sequence>
<dbReference type="Gene3D" id="2.60.40.10">
    <property type="entry name" value="Immunoglobulins"/>
    <property type="match status" value="1"/>
</dbReference>
<dbReference type="AlphaFoldDB" id="A0A7N4NS74"/>
<dbReference type="InterPro" id="IPR003006">
    <property type="entry name" value="Ig/MHC_CS"/>
</dbReference>
<dbReference type="PROSITE" id="PS50835">
    <property type="entry name" value="IG_LIKE"/>
    <property type="match status" value="1"/>
</dbReference>
<feature type="domain" description="Ig-like" evidence="3">
    <location>
        <begin position="6"/>
        <end position="100"/>
    </location>
</feature>
<evidence type="ECO:0000256" key="1">
    <source>
        <dbReference type="ARBA" id="ARBA00023157"/>
    </source>
</evidence>
<dbReference type="InterPro" id="IPR007110">
    <property type="entry name" value="Ig-like_dom"/>
</dbReference>
<dbReference type="SMART" id="SM00407">
    <property type="entry name" value="IGc1"/>
    <property type="match status" value="1"/>
</dbReference>
<reference evidence="4" key="2">
    <citation type="submission" date="2025-08" db="UniProtKB">
        <authorList>
            <consortium name="Ensembl"/>
        </authorList>
    </citation>
    <scope>IDENTIFICATION</scope>
</reference>
<dbReference type="InterPro" id="IPR003597">
    <property type="entry name" value="Ig_C1-set"/>
</dbReference>
<evidence type="ECO:0000313" key="4">
    <source>
        <dbReference type="Ensembl" id="ENSSHAP00000027068.1"/>
    </source>
</evidence>
<organism evidence="4 5">
    <name type="scientific">Sarcophilus harrisii</name>
    <name type="common">Tasmanian devil</name>
    <name type="synonym">Sarcophilus laniarius</name>
    <dbReference type="NCBI Taxonomy" id="9305"/>
    <lineage>
        <taxon>Eukaryota</taxon>
        <taxon>Metazoa</taxon>
        <taxon>Chordata</taxon>
        <taxon>Craniata</taxon>
        <taxon>Vertebrata</taxon>
        <taxon>Euteleostomi</taxon>
        <taxon>Mammalia</taxon>
        <taxon>Metatheria</taxon>
        <taxon>Dasyuromorphia</taxon>
        <taxon>Dasyuridae</taxon>
        <taxon>Sarcophilus</taxon>
    </lineage>
</organism>
<keyword evidence="5" id="KW-1185">Reference proteome</keyword>